<protein>
    <submittedName>
        <fullName evidence="2">Uncharacterized protein</fullName>
    </submittedName>
</protein>
<gene>
    <name evidence="2" type="ORF">L207DRAFT_518945</name>
</gene>
<evidence type="ECO:0000313" key="2">
    <source>
        <dbReference type="EMBL" id="PMD32082.1"/>
    </source>
</evidence>
<feature type="region of interest" description="Disordered" evidence="1">
    <location>
        <begin position="36"/>
        <end position="74"/>
    </location>
</feature>
<reference evidence="2 3" key="1">
    <citation type="submission" date="2016-04" db="EMBL/GenBank/DDBJ databases">
        <title>A degradative enzymes factory behind the ericoid mycorrhizal symbiosis.</title>
        <authorList>
            <consortium name="DOE Joint Genome Institute"/>
            <person name="Martino E."/>
            <person name="Morin E."/>
            <person name="Grelet G."/>
            <person name="Kuo A."/>
            <person name="Kohler A."/>
            <person name="Daghino S."/>
            <person name="Barry K."/>
            <person name="Choi C."/>
            <person name="Cichocki N."/>
            <person name="Clum A."/>
            <person name="Copeland A."/>
            <person name="Hainaut M."/>
            <person name="Haridas S."/>
            <person name="Labutti K."/>
            <person name="Lindquist E."/>
            <person name="Lipzen A."/>
            <person name="Khouja H.-R."/>
            <person name="Murat C."/>
            <person name="Ohm R."/>
            <person name="Olson A."/>
            <person name="Spatafora J."/>
            <person name="Veneault-Fourrey C."/>
            <person name="Henrissat B."/>
            <person name="Grigoriev I."/>
            <person name="Martin F."/>
            <person name="Perotto S."/>
        </authorList>
    </citation>
    <scope>NUCLEOTIDE SEQUENCE [LARGE SCALE GENOMIC DNA]</scope>
    <source>
        <strain evidence="2 3">F</strain>
    </source>
</reference>
<accession>A0A2J6R0N3</accession>
<proteinExistence type="predicted"/>
<dbReference type="AlphaFoldDB" id="A0A2J6R0N3"/>
<feature type="compositionally biased region" description="Acidic residues" evidence="1">
    <location>
        <begin position="36"/>
        <end position="68"/>
    </location>
</feature>
<name>A0A2J6R0N3_HYAVF</name>
<organism evidence="2 3">
    <name type="scientific">Hyaloscypha variabilis (strain UAMH 11265 / GT02V1 / F)</name>
    <name type="common">Meliniomyces variabilis</name>
    <dbReference type="NCBI Taxonomy" id="1149755"/>
    <lineage>
        <taxon>Eukaryota</taxon>
        <taxon>Fungi</taxon>
        <taxon>Dikarya</taxon>
        <taxon>Ascomycota</taxon>
        <taxon>Pezizomycotina</taxon>
        <taxon>Leotiomycetes</taxon>
        <taxon>Helotiales</taxon>
        <taxon>Hyaloscyphaceae</taxon>
        <taxon>Hyaloscypha</taxon>
        <taxon>Hyaloscypha variabilis</taxon>
    </lineage>
</organism>
<keyword evidence="3" id="KW-1185">Reference proteome</keyword>
<sequence length="115" mass="12117">MAAPMPIPALAPVERLLDWVAGMGVCGVEELELGVVAEEEDEGEGEDGEIGDVGCEEGESEGDEDEGSDGNKSSQILVKCSAQSILRWLLRVPLLPFSLPFSSPRFSAEAGQRGA</sequence>
<dbReference type="EMBL" id="KZ613960">
    <property type="protein sequence ID" value="PMD32082.1"/>
    <property type="molecule type" value="Genomic_DNA"/>
</dbReference>
<evidence type="ECO:0000256" key="1">
    <source>
        <dbReference type="SAM" id="MobiDB-lite"/>
    </source>
</evidence>
<evidence type="ECO:0000313" key="3">
    <source>
        <dbReference type="Proteomes" id="UP000235786"/>
    </source>
</evidence>
<dbReference type="Proteomes" id="UP000235786">
    <property type="component" value="Unassembled WGS sequence"/>
</dbReference>